<keyword evidence="2" id="KW-1185">Reference proteome</keyword>
<sequence length="175" mass="19021">MMKNTVRKLILPLILVLSGCGLLFFSTGCSKEVSQEEGLDTGYFFRFTLDGQAKDYKENILAERRLEPSLETIIIQGLADLSTDPSGMLLVLAEQPPVITKTYPEVPGRDAPAMAFTDSIGTVFTNLFVPTASGFELTISQISSGTVRGTFKGQMADANGNIHNVTDGVFYAPFR</sequence>
<dbReference type="EMBL" id="FQUO01000004">
    <property type="protein sequence ID" value="SHE95910.1"/>
    <property type="molecule type" value="Genomic_DNA"/>
</dbReference>
<dbReference type="Proteomes" id="UP000184368">
    <property type="component" value="Unassembled WGS sequence"/>
</dbReference>
<dbReference type="AlphaFoldDB" id="A0A1M4XR68"/>
<protein>
    <submittedName>
        <fullName evidence="1">Uncharacterized protein</fullName>
    </submittedName>
</protein>
<name>A0A1M4XR68_9BACT</name>
<dbReference type="PROSITE" id="PS51257">
    <property type="entry name" value="PROKAR_LIPOPROTEIN"/>
    <property type="match status" value="1"/>
</dbReference>
<accession>A0A1M4XR68</accession>
<organism evidence="1 2">
    <name type="scientific">Cnuella takakiae</name>
    <dbReference type="NCBI Taxonomy" id="1302690"/>
    <lineage>
        <taxon>Bacteria</taxon>
        <taxon>Pseudomonadati</taxon>
        <taxon>Bacteroidota</taxon>
        <taxon>Chitinophagia</taxon>
        <taxon>Chitinophagales</taxon>
        <taxon>Chitinophagaceae</taxon>
        <taxon>Cnuella</taxon>
    </lineage>
</organism>
<reference evidence="1 2" key="1">
    <citation type="submission" date="2016-11" db="EMBL/GenBank/DDBJ databases">
        <authorList>
            <person name="Jaros S."/>
            <person name="Januszkiewicz K."/>
            <person name="Wedrychowicz H."/>
        </authorList>
    </citation>
    <scope>NUCLEOTIDE SEQUENCE [LARGE SCALE GENOMIC DNA]</scope>
    <source>
        <strain evidence="1 2">DSM 26897</strain>
    </source>
</reference>
<evidence type="ECO:0000313" key="2">
    <source>
        <dbReference type="Proteomes" id="UP000184368"/>
    </source>
</evidence>
<dbReference type="STRING" id="1302690.BUE76_14210"/>
<proteinExistence type="predicted"/>
<evidence type="ECO:0000313" key="1">
    <source>
        <dbReference type="EMBL" id="SHE95910.1"/>
    </source>
</evidence>
<gene>
    <name evidence="1" type="ORF">SAMN05444008_1046</name>
</gene>